<evidence type="ECO:0000313" key="2">
    <source>
        <dbReference type="EMBL" id="EYC43082.1"/>
    </source>
</evidence>
<evidence type="ECO:0000259" key="1">
    <source>
        <dbReference type="Pfam" id="PF13843"/>
    </source>
</evidence>
<dbReference type="EMBL" id="JARK01000104">
    <property type="protein sequence ID" value="EYC43082.1"/>
    <property type="molecule type" value="Genomic_DNA"/>
</dbReference>
<dbReference type="PANTHER" id="PTHR46599:SF3">
    <property type="entry name" value="PIGGYBAC TRANSPOSABLE ELEMENT-DERIVED PROTEIN 4"/>
    <property type="match status" value="1"/>
</dbReference>
<dbReference type="Proteomes" id="UP000024635">
    <property type="component" value="Unassembled WGS sequence"/>
</dbReference>
<proteinExistence type="predicted"/>
<sequence>MTSLHLCDNASDGTDRLYKISEFLRLLNKACQDSFRPGKEVCVDESVVPFRGRIVFRQYIPSKRHRYCNKLFKMCTKGGYTYRTIVYAGRQAQKQIATSVAEEAVMALMEGLLDSGRVLLTDNYYTSIPLAETLMMRKTNLIGSVWRNRKGLPSTVVGQKLKKSLHVAQQKQNGVLVLKWRDKRDVLMLSTMNDVSLNASGKPNLIEDYNKGRSFTDISDQMASYTPYVRRSVGAGRSTSSIIKVSHVRSGLHHGYVWSLTSLIYHDPESTTCYCHLFVDGHYGDRVGLPRVRRGRPYMVSSATEENP</sequence>
<dbReference type="AlphaFoldDB" id="A0A016WV22"/>
<comment type="caution">
    <text evidence="2">The sequence shown here is derived from an EMBL/GenBank/DDBJ whole genome shotgun (WGS) entry which is preliminary data.</text>
</comment>
<dbReference type="OrthoDB" id="10030973at2759"/>
<gene>
    <name evidence="2" type="primary">Acey_s0504.g2648</name>
    <name evidence="2" type="ORF">Y032_0504g2648</name>
</gene>
<keyword evidence="3" id="KW-1185">Reference proteome</keyword>
<feature type="domain" description="PiggyBac transposable element-derived protein" evidence="1">
    <location>
        <begin position="2"/>
        <end position="231"/>
    </location>
</feature>
<name>A0A016WV22_9BILA</name>
<organism evidence="2 3">
    <name type="scientific">Ancylostoma ceylanicum</name>
    <dbReference type="NCBI Taxonomy" id="53326"/>
    <lineage>
        <taxon>Eukaryota</taxon>
        <taxon>Metazoa</taxon>
        <taxon>Ecdysozoa</taxon>
        <taxon>Nematoda</taxon>
        <taxon>Chromadorea</taxon>
        <taxon>Rhabditida</taxon>
        <taxon>Rhabditina</taxon>
        <taxon>Rhabditomorpha</taxon>
        <taxon>Strongyloidea</taxon>
        <taxon>Ancylostomatidae</taxon>
        <taxon>Ancylostomatinae</taxon>
        <taxon>Ancylostoma</taxon>
    </lineage>
</organism>
<protein>
    <recommendedName>
        <fullName evidence="1">PiggyBac transposable element-derived protein domain-containing protein</fullName>
    </recommendedName>
</protein>
<dbReference type="PANTHER" id="PTHR46599">
    <property type="entry name" value="PIGGYBAC TRANSPOSABLE ELEMENT-DERIVED PROTEIN 4"/>
    <property type="match status" value="1"/>
</dbReference>
<evidence type="ECO:0000313" key="3">
    <source>
        <dbReference type="Proteomes" id="UP000024635"/>
    </source>
</evidence>
<reference evidence="3" key="1">
    <citation type="journal article" date="2015" name="Nat. Genet.">
        <title>The genome and transcriptome of the zoonotic hookworm Ancylostoma ceylanicum identify infection-specific gene families.</title>
        <authorList>
            <person name="Schwarz E.M."/>
            <person name="Hu Y."/>
            <person name="Antoshechkin I."/>
            <person name="Miller M.M."/>
            <person name="Sternberg P.W."/>
            <person name="Aroian R.V."/>
        </authorList>
    </citation>
    <scope>NUCLEOTIDE SEQUENCE</scope>
    <source>
        <strain evidence="3">HY135</strain>
    </source>
</reference>
<dbReference type="STRING" id="53326.A0A016WV22"/>
<accession>A0A016WV22</accession>
<dbReference type="Pfam" id="PF13843">
    <property type="entry name" value="DDE_Tnp_1_7"/>
    <property type="match status" value="1"/>
</dbReference>
<dbReference type="InterPro" id="IPR029526">
    <property type="entry name" value="PGBD"/>
</dbReference>